<gene>
    <name evidence="2" type="ORF">LKD22_12160</name>
</gene>
<comment type="caution">
    <text evidence="2">The sequence shown here is derived from an EMBL/GenBank/DDBJ whole genome shotgun (WGS) entry which is preliminary data.</text>
</comment>
<dbReference type="Pfam" id="PF13346">
    <property type="entry name" value="ABC2_membrane_5"/>
    <property type="match status" value="1"/>
</dbReference>
<evidence type="ECO:0000313" key="2">
    <source>
        <dbReference type="EMBL" id="MCC2177863.1"/>
    </source>
</evidence>
<feature type="transmembrane region" description="Helical" evidence="1">
    <location>
        <begin position="183"/>
        <end position="206"/>
    </location>
</feature>
<accession>A0AAW4W6S6</accession>
<keyword evidence="3" id="KW-1185">Reference proteome</keyword>
<name>A0AAW4W6S6_9FIRM</name>
<feature type="transmembrane region" description="Helical" evidence="1">
    <location>
        <begin position="116"/>
        <end position="138"/>
    </location>
</feature>
<dbReference type="GeneID" id="98659198"/>
<dbReference type="Proteomes" id="UP001298753">
    <property type="component" value="Unassembled WGS sequence"/>
</dbReference>
<feature type="transmembrane region" description="Helical" evidence="1">
    <location>
        <begin position="83"/>
        <end position="104"/>
    </location>
</feature>
<feature type="transmembrane region" description="Helical" evidence="1">
    <location>
        <begin position="145"/>
        <end position="163"/>
    </location>
</feature>
<dbReference type="InterPro" id="IPR025699">
    <property type="entry name" value="ABC2_memb-like"/>
</dbReference>
<proteinExistence type="predicted"/>
<keyword evidence="1" id="KW-0812">Transmembrane</keyword>
<evidence type="ECO:0000256" key="1">
    <source>
        <dbReference type="SAM" id="Phobius"/>
    </source>
</evidence>
<keyword evidence="1" id="KW-1133">Transmembrane helix</keyword>
<dbReference type="AlphaFoldDB" id="A0AAW4W6S6"/>
<evidence type="ECO:0000313" key="3">
    <source>
        <dbReference type="Proteomes" id="UP001298753"/>
    </source>
</evidence>
<sequence length="218" mass="23552">MKAMLYADWMNLRRSMKAMVIATVVIALASIVSGNGLSFVPAMLCMLSLMVPATLMSSDYTYGWDKLSLSLPVSRRDVVSSKFAISLLVNLTVVALGMICIAGMNAFGGDAMAEDMMGMLACEAVGLALMGIEFVLVLRFGPERGRYFLIGVVWVPIILLTVVKKHPAFDKLVQAVGGMDSWPVGQLAAFFGGLVIVGAIVYAVCWRIGVGIYRKREL</sequence>
<reference evidence="2 3" key="1">
    <citation type="submission" date="2021-10" db="EMBL/GenBank/DDBJ databases">
        <title>Anaerobic single-cell dispensing facilitates the cultivation of human gut bacteria.</title>
        <authorList>
            <person name="Afrizal A."/>
        </authorList>
    </citation>
    <scope>NUCLEOTIDE SEQUENCE [LARGE SCALE GENOMIC DNA]</scope>
    <source>
        <strain evidence="2 3">CLA-AA-H270</strain>
    </source>
</reference>
<protein>
    <submittedName>
        <fullName evidence="2">ABC-2 transporter permease</fullName>
    </submittedName>
</protein>
<dbReference type="RefSeq" id="WP_227601230.1">
    <property type="nucleotide sequence ID" value="NZ_JAJEPX010000065.1"/>
</dbReference>
<dbReference type="EMBL" id="JAJEPX010000065">
    <property type="protein sequence ID" value="MCC2177863.1"/>
    <property type="molecule type" value="Genomic_DNA"/>
</dbReference>
<organism evidence="2 3">
    <name type="scientific">Agathobaculum butyriciproducens</name>
    <dbReference type="NCBI Taxonomy" id="1628085"/>
    <lineage>
        <taxon>Bacteria</taxon>
        <taxon>Bacillati</taxon>
        <taxon>Bacillota</taxon>
        <taxon>Clostridia</taxon>
        <taxon>Eubacteriales</taxon>
        <taxon>Butyricicoccaceae</taxon>
        <taxon>Agathobaculum</taxon>
    </lineage>
</organism>
<keyword evidence="1" id="KW-0472">Membrane</keyword>